<sequence>MTAFLEQFSLAGKTAVVTGAGRGLGKGYSLGLAAAGAAVVCADIDGSAAGKTAEEIRLSGGRAEGIRLDVTKPAEVQECFRSAAERLGSLDILVNNAGVEEINDFLSVTEEQYDKIMAVNLRGVFFCAQAAARIMAEQGRGKIVNIGSLGSAIGLAKSAVYCGTKGGVVQITKTMAIELARSNIQVNAMGPGYFRTPMTEPFFLDPEHRKWIEERIPAGRVGTAEDLLGTLVFLCSSASDYLTGQIIYIDGGWLAS</sequence>
<comment type="similarity">
    <text evidence="1">Belongs to the short-chain dehydrogenases/reductases (SDR) family.</text>
</comment>
<dbReference type="PROSITE" id="PS00061">
    <property type="entry name" value="ADH_SHORT"/>
    <property type="match status" value="1"/>
</dbReference>
<accession>A0A4R8M8K4</accession>
<dbReference type="FunFam" id="3.40.50.720:FF:000084">
    <property type="entry name" value="Short-chain dehydrogenase reductase"/>
    <property type="match status" value="1"/>
</dbReference>
<dbReference type="GO" id="GO:0016616">
    <property type="term" value="F:oxidoreductase activity, acting on the CH-OH group of donors, NAD or NADP as acceptor"/>
    <property type="evidence" value="ECO:0007669"/>
    <property type="project" value="TreeGrafter"/>
</dbReference>
<dbReference type="SUPFAM" id="SSF51735">
    <property type="entry name" value="NAD(P)-binding Rossmann-fold domains"/>
    <property type="match status" value="1"/>
</dbReference>
<dbReference type="PANTHER" id="PTHR42760">
    <property type="entry name" value="SHORT-CHAIN DEHYDROGENASES/REDUCTASES FAMILY MEMBER"/>
    <property type="match status" value="1"/>
</dbReference>
<dbReference type="Pfam" id="PF13561">
    <property type="entry name" value="adh_short_C2"/>
    <property type="match status" value="1"/>
</dbReference>
<dbReference type="InterPro" id="IPR020904">
    <property type="entry name" value="Sc_DH/Rdtase_CS"/>
</dbReference>
<evidence type="ECO:0000313" key="2">
    <source>
        <dbReference type="EMBL" id="TDY61860.1"/>
    </source>
</evidence>
<keyword evidence="3" id="KW-1185">Reference proteome</keyword>
<name>A0A4R8M8K4_9BACT</name>
<dbReference type="RefSeq" id="WP_133956908.1">
    <property type="nucleotide sequence ID" value="NZ_SORI01000004.1"/>
</dbReference>
<evidence type="ECO:0000256" key="1">
    <source>
        <dbReference type="ARBA" id="ARBA00006484"/>
    </source>
</evidence>
<dbReference type="OrthoDB" id="9803333at2"/>
<dbReference type="NCBIfam" id="NF005559">
    <property type="entry name" value="PRK07231.1"/>
    <property type="match status" value="1"/>
</dbReference>
<dbReference type="InterPro" id="IPR036291">
    <property type="entry name" value="NAD(P)-bd_dom_sf"/>
</dbReference>
<dbReference type="InterPro" id="IPR002347">
    <property type="entry name" value="SDR_fam"/>
</dbReference>
<dbReference type="EMBL" id="SORI01000004">
    <property type="protein sequence ID" value="TDY61860.1"/>
    <property type="molecule type" value="Genomic_DNA"/>
</dbReference>
<comment type="caution">
    <text evidence="2">The sequence shown here is derived from an EMBL/GenBank/DDBJ whole genome shotgun (WGS) entry which is preliminary data.</text>
</comment>
<protein>
    <submittedName>
        <fullName evidence="2">Gluconate 5-dehydrogenase</fullName>
    </submittedName>
</protein>
<reference evidence="2 3" key="1">
    <citation type="submission" date="2019-03" db="EMBL/GenBank/DDBJ databases">
        <title>Genomic Encyclopedia of Type Strains, Phase IV (KMG-IV): sequencing the most valuable type-strain genomes for metagenomic binning, comparative biology and taxonomic classification.</title>
        <authorList>
            <person name="Goeker M."/>
        </authorList>
    </citation>
    <scope>NUCLEOTIDE SEQUENCE [LARGE SCALE GENOMIC DNA]</scope>
    <source>
        <strain evidence="2 3">DSM 25964</strain>
    </source>
</reference>
<evidence type="ECO:0000313" key="3">
    <source>
        <dbReference type="Proteomes" id="UP000295066"/>
    </source>
</evidence>
<dbReference type="Gene3D" id="3.40.50.720">
    <property type="entry name" value="NAD(P)-binding Rossmann-like Domain"/>
    <property type="match status" value="1"/>
</dbReference>
<proteinExistence type="inferred from homology"/>
<dbReference type="PRINTS" id="PR00080">
    <property type="entry name" value="SDRFAMILY"/>
</dbReference>
<dbReference type="Proteomes" id="UP000295066">
    <property type="component" value="Unassembled WGS sequence"/>
</dbReference>
<gene>
    <name evidence="2" type="ORF">C8D99_104101</name>
</gene>
<dbReference type="PANTHER" id="PTHR42760:SF124">
    <property type="entry name" value="SHORT-CHAIN DEHYDROGENASE_REDUCTASE"/>
    <property type="match status" value="1"/>
</dbReference>
<organism evidence="2 3">
    <name type="scientific">Aminivibrio pyruvatiphilus</name>
    <dbReference type="NCBI Taxonomy" id="1005740"/>
    <lineage>
        <taxon>Bacteria</taxon>
        <taxon>Thermotogati</taxon>
        <taxon>Synergistota</taxon>
        <taxon>Synergistia</taxon>
        <taxon>Synergistales</taxon>
        <taxon>Aminobacteriaceae</taxon>
        <taxon>Aminivibrio</taxon>
    </lineage>
</organism>
<dbReference type="AlphaFoldDB" id="A0A4R8M8K4"/>
<dbReference type="PRINTS" id="PR00081">
    <property type="entry name" value="GDHRDH"/>
</dbReference>